<organism evidence="12 13">
    <name type="scientific">Mycena pura</name>
    <dbReference type="NCBI Taxonomy" id="153505"/>
    <lineage>
        <taxon>Eukaryota</taxon>
        <taxon>Fungi</taxon>
        <taxon>Dikarya</taxon>
        <taxon>Basidiomycota</taxon>
        <taxon>Agaricomycotina</taxon>
        <taxon>Agaricomycetes</taxon>
        <taxon>Agaricomycetidae</taxon>
        <taxon>Agaricales</taxon>
        <taxon>Marasmiineae</taxon>
        <taxon>Mycenaceae</taxon>
        <taxon>Mycena</taxon>
    </lineage>
</organism>
<evidence type="ECO:0000256" key="7">
    <source>
        <dbReference type="ARBA" id="ARBA00022989"/>
    </source>
</evidence>
<dbReference type="AlphaFoldDB" id="A0AAD6YT30"/>
<evidence type="ECO:0000256" key="1">
    <source>
        <dbReference type="ARBA" id="ARBA00002978"/>
    </source>
</evidence>
<evidence type="ECO:0000256" key="2">
    <source>
        <dbReference type="ARBA" id="ARBA00004653"/>
    </source>
</evidence>
<dbReference type="GO" id="GO:0016192">
    <property type="term" value="P:vesicle-mediated transport"/>
    <property type="evidence" value="ECO:0007669"/>
    <property type="project" value="TreeGrafter"/>
</dbReference>
<comment type="function">
    <text evidence="1">Golgi membrane protein involved in vesicular trafficking and spindle migration.</text>
</comment>
<gene>
    <name evidence="12" type="ORF">GGX14DRAFT_414833</name>
</gene>
<feature type="transmembrane region" description="Helical" evidence="10">
    <location>
        <begin position="27"/>
        <end position="46"/>
    </location>
</feature>
<feature type="transmembrane region" description="Helical" evidence="10">
    <location>
        <begin position="67"/>
        <end position="84"/>
    </location>
</feature>
<keyword evidence="9 10" id="KW-0472">Membrane</keyword>
<sequence length="284" mass="31684">MSYLALFKSLPTRAYNRYRNLPFYGKLFLWLWILFEICLVIALVIITPSRVAQFSYDYAEKLARSRFGWFTIGFLIVCVSFPPLPGHTTLTTLCGYAWGVPDGFYIAAPASVLGSTLVFTVLRLGFQKRLQHFYKGNEKWQALETVIAAKGLPLIILIRMSALPPWTYSNAFFSSIGSVGLWQFIIATFFVFPKIFLQVYIGSRLAALSDGEQRGAMDTRTKIINGLLIGAGITIAVFASGLVYKLVQKQIRTLSGIPPEIDELAAEAIEDSEEAPLLTSNTRV</sequence>
<feature type="transmembrane region" description="Helical" evidence="10">
    <location>
        <begin position="180"/>
        <end position="202"/>
    </location>
</feature>
<proteinExistence type="inferred from homology"/>
<dbReference type="GO" id="GO:0000139">
    <property type="term" value="C:Golgi membrane"/>
    <property type="evidence" value="ECO:0007669"/>
    <property type="project" value="UniProtKB-SubCell"/>
</dbReference>
<comment type="caution">
    <text evidence="12">The sequence shown here is derived from an EMBL/GenBank/DDBJ whole genome shotgun (WGS) entry which is preliminary data.</text>
</comment>
<evidence type="ECO:0000256" key="6">
    <source>
        <dbReference type="ARBA" id="ARBA00022692"/>
    </source>
</evidence>
<keyword evidence="6 10" id="KW-0812">Transmembrane</keyword>
<evidence type="ECO:0000256" key="10">
    <source>
        <dbReference type="SAM" id="Phobius"/>
    </source>
</evidence>
<dbReference type="PANTHER" id="PTHR47549:SF1">
    <property type="entry name" value="GOLGI APPARATUS MEMBRANE PROTEIN TVP38"/>
    <property type="match status" value="1"/>
</dbReference>
<evidence type="ECO:0000256" key="8">
    <source>
        <dbReference type="ARBA" id="ARBA00023034"/>
    </source>
</evidence>
<feature type="transmembrane region" description="Helical" evidence="10">
    <location>
        <begin position="223"/>
        <end position="244"/>
    </location>
</feature>
<evidence type="ECO:0000256" key="9">
    <source>
        <dbReference type="ARBA" id="ARBA00023136"/>
    </source>
</evidence>
<comment type="similarity">
    <text evidence="3">Belongs to the TVP38/TMEM64 family.</text>
</comment>
<dbReference type="GO" id="GO:0000022">
    <property type="term" value="P:mitotic spindle elongation"/>
    <property type="evidence" value="ECO:0007669"/>
    <property type="project" value="TreeGrafter"/>
</dbReference>
<accession>A0AAD6YT30</accession>
<comment type="subcellular location">
    <subcellularLocation>
        <location evidence="2">Golgi apparatus membrane</location>
        <topology evidence="2">Multi-pass membrane protein</topology>
    </subcellularLocation>
</comment>
<dbReference type="InterPro" id="IPR051076">
    <property type="entry name" value="Golgi_membrane_TVP38/TMEM64"/>
</dbReference>
<dbReference type="Pfam" id="PF09335">
    <property type="entry name" value="VTT_dom"/>
    <property type="match status" value="1"/>
</dbReference>
<keyword evidence="13" id="KW-1185">Reference proteome</keyword>
<evidence type="ECO:0000256" key="3">
    <source>
        <dbReference type="ARBA" id="ARBA00008640"/>
    </source>
</evidence>
<evidence type="ECO:0000313" key="12">
    <source>
        <dbReference type="EMBL" id="KAJ7228758.1"/>
    </source>
</evidence>
<evidence type="ECO:0000256" key="5">
    <source>
        <dbReference type="ARBA" id="ARBA00020673"/>
    </source>
</evidence>
<protein>
    <recommendedName>
        <fullName evidence="4">Golgi apparatus membrane protein TVP38</fullName>
    </recommendedName>
    <alternativeName>
        <fullName evidence="5">Golgi apparatus membrane protein tvp38</fullName>
    </alternativeName>
</protein>
<evidence type="ECO:0000259" key="11">
    <source>
        <dbReference type="Pfam" id="PF09335"/>
    </source>
</evidence>
<feature type="transmembrane region" description="Helical" evidence="10">
    <location>
        <begin position="104"/>
        <end position="126"/>
    </location>
</feature>
<evidence type="ECO:0000256" key="4">
    <source>
        <dbReference type="ARBA" id="ARBA00013533"/>
    </source>
</evidence>
<evidence type="ECO:0000313" key="13">
    <source>
        <dbReference type="Proteomes" id="UP001219525"/>
    </source>
</evidence>
<reference evidence="12" key="1">
    <citation type="submission" date="2023-03" db="EMBL/GenBank/DDBJ databases">
        <title>Massive genome expansion in bonnet fungi (Mycena s.s.) driven by repeated elements and novel gene families across ecological guilds.</title>
        <authorList>
            <consortium name="Lawrence Berkeley National Laboratory"/>
            <person name="Harder C.B."/>
            <person name="Miyauchi S."/>
            <person name="Viragh M."/>
            <person name="Kuo A."/>
            <person name="Thoen E."/>
            <person name="Andreopoulos B."/>
            <person name="Lu D."/>
            <person name="Skrede I."/>
            <person name="Drula E."/>
            <person name="Henrissat B."/>
            <person name="Morin E."/>
            <person name="Kohler A."/>
            <person name="Barry K."/>
            <person name="LaButti K."/>
            <person name="Morin E."/>
            <person name="Salamov A."/>
            <person name="Lipzen A."/>
            <person name="Mereny Z."/>
            <person name="Hegedus B."/>
            <person name="Baldrian P."/>
            <person name="Stursova M."/>
            <person name="Weitz H."/>
            <person name="Taylor A."/>
            <person name="Grigoriev I.V."/>
            <person name="Nagy L.G."/>
            <person name="Martin F."/>
            <person name="Kauserud H."/>
        </authorList>
    </citation>
    <scope>NUCLEOTIDE SEQUENCE</scope>
    <source>
        <strain evidence="12">9144</strain>
    </source>
</reference>
<dbReference type="InterPro" id="IPR032816">
    <property type="entry name" value="VTT_dom"/>
</dbReference>
<dbReference type="EMBL" id="JARJCW010000002">
    <property type="protein sequence ID" value="KAJ7228758.1"/>
    <property type="molecule type" value="Genomic_DNA"/>
</dbReference>
<keyword evidence="8" id="KW-0333">Golgi apparatus</keyword>
<keyword evidence="7 10" id="KW-1133">Transmembrane helix</keyword>
<feature type="domain" description="VTT" evidence="11">
    <location>
        <begin position="85"/>
        <end position="203"/>
    </location>
</feature>
<dbReference type="PANTHER" id="PTHR47549">
    <property type="entry name" value="GOLGI APPARATUS MEMBRANE PROTEIN TVP38-RELATED"/>
    <property type="match status" value="1"/>
</dbReference>
<dbReference type="Proteomes" id="UP001219525">
    <property type="component" value="Unassembled WGS sequence"/>
</dbReference>
<feature type="transmembrane region" description="Helical" evidence="10">
    <location>
        <begin position="147"/>
        <end position="168"/>
    </location>
</feature>
<name>A0AAD6YT30_9AGAR</name>